<dbReference type="AlphaFoldDB" id="A0AAE1TJI3"/>
<dbReference type="PROSITE" id="PS51644">
    <property type="entry name" value="HTH_OST"/>
    <property type="match status" value="3"/>
</dbReference>
<evidence type="ECO:0000313" key="9">
    <source>
        <dbReference type="Proteomes" id="UP001292094"/>
    </source>
</evidence>
<feature type="domain" description="HTH OST-type" evidence="7">
    <location>
        <begin position="84"/>
        <end position="160"/>
    </location>
</feature>
<dbReference type="Gene3D" id="3.30.420.610">
    <property type="entry name" value="LOTUS domain-like"/>
    <property type="match status" value="3"/>
</dbReference>
<dbReference type="SUPFAM" id="SSF63748">
    <property type="entry name" value="Tudor/PWWP/MBT"/>
    <property type="match status" value="1"/>
</dbReference>
<feature type="region of interest" description="Disordered" evidence="5">
    <location>
        <begin position="516"/>
        <end position="552"/>
    </location>
</feature>
<sequence length="890" mass="100337">MGDVQDRIKHVLRLYPNGIALEKFSSAFYDQHGISLIPSYHGFTDIVELIKSMPDCVKMSCGMDDQVLLFPVAGESQVESQQHSPLHLPSSVVDVFRTIVKENQGIRFEDLLPEYEMRTGKRVDLSELGVNSLPDLVSQLSCIFKVWKRDDNHYVLYDSAILGSQLVRDTDGCEGSCSPLEFEERKTFSDDTIQRLKELIEEEYPSGLRIEELLGAFRGFYGVTLEDLNHELYGYKSLEGLLRAYPNVVRLQESQGTVMVLSALGLPHEGMESSVALSRVARAGDFYQQLEVKKVFPAEKLVKVVVGEVYTPYHFWVILKGHHTSQALNDLMDCMYEFYGSRLGERYMLSQSAAVVGTPVVALYGQDTSYYRAIITAQEEDSKVIKLFFVDYGTVWHCNISFLRHLHYNFLTLPAQAVKASLSDIKPVERRSTFGSHTSLRFRTMVENRGLDAQVMRYEIKENKLHLELWDMSNDQNIRIGALLVQEGFAVSLLNTEQERIRKVWCKLHTQNSPYQDSNIDKQSSANAGPENIVMGGKVSTSHSGTSGNGLHNPRKFEVQNIFSNTTPHDKLSELLAAVCKLKDCIMLIKECWQPNESISTTELSKGSNTDKVWPQQESKQWAGVSENHCGGNEVNSVEAIQSVSSVNDFSSLKVIHSTGMLKEVAMEASHSLSNVNAKILNCCQPSIPEYHLDRRYGLQSCISHCKQNPSLATNVILPQNSSPIIGGHEPNIFKAREYMNCSSKVDVNFDDCGRKANQSTVKLDNLEGKPRQYTKHSKHEDKNLRGLVNVRDVFPADQMLPEPPNSYKRPVFEGCNINELRKRFSRTNVTEGLNCQPENSSDTTMAENLAQPSKSQARSMTEDLNNTTYDSLSQDTLEFDPDWKDVFCT</sequence>
<feature type="compositionally biased region" description="Polar residues" evidence="5">
    <location>
        <begin position="516"/>
        <end position="527"/>
    </location>
</feature>
<dbReference type="Gene3D" id="2.30.30.140">
    <property type="match status" value="1"/>
</dbReference>
<dbReference type="Gene3D" id="2.40.50.90">
    <property type="match status" value="1"/>
</dbReference>
<comment type="subcellular location">
    <subcellularLocation>
        <location evidence="1">Cytoplasm</location>
    </subcellularLocation>
</comment>
<evidence type="ECO:0000256" key="4">
    <source>
        <dbReference type="ARBA" id="ARBA00022871"/>
    </source>
</evidence>
<dbReference type="GO" id="GO:0007283">
    <property type="term" value="P:spermatogenesis"/>
    <property type="evidence" value="ECO:0007669"/>
    <property type="project" value="UniProtKB-KW"/>
</dbReference>
<dbReference type="InterPro" id="IPR041966">
    <property type="entry name" value="LOTUS-like"/>
</dbReference>
<evidence type="ECO:0000313" key="8">
    <source>
        <dbReference type="EMBL" id="KAK4287522.1"/>
    </source>
</evidence>
<accession>A0AAE1TJI3</accession>
<dbReference type="Pfam" id="PF00567">
    <property type="entry name" value="TUDOR"/>
    <property type="match status" value="1"/>
</dbReference>
<dbReference type="InterPro" id="IPR002999">
    <property type="entry name" value="Tudor"/>
</dbReference>
<evidence type="ECO:0000259" key="6">
    <source>
        <dbReference type="PROSITE" id="PS50304"/>
    </source>
</evidence>
<evidence type="ECO:0008006" key="10">
    <source>
        <dbReference type="Google" id="ProtNLM"/>
    </source>
</evidence>
<keyword evidence="2" id="KW-0963">Cytoplasm</keyword>
<feature type="region of interest" description="Disordered" evidence="5">
    <location>
        <begin position="835"/>
        <end position="862"/>
    </location>
</feature>
<protein>
    <recommendedName>
        <fullName evidence="10">Tudor domain-containing protein 5</fullName>
    </recommendedName>
</protein>
<dbReference type="Proteomes" id="UP001292094">
    <property type="component" value="Unassembled WGS sequence"/>
</dbReference>
<name>A0AAE1TJI3_9EUCA</name>
<proteinExistence type="predicted"/>
<dbReference type="InterPro" id="IPR025605">
    <property type="entry name" value="OST-HTH/LOTUS_dom"/>
</dbReference>
<organism evidence="8 9">
    <name type="scientific">Petrolisthes manimaculis</name>
    <dbReference type="NCBI Taxonomy" id="1843537"/>
    <lineage>
        <taxon>Eukaryota</taxon>
        <taxon>Metazoa</taxon>
        <taxon>Ecdysozoa</taxon>
        <taxon>Arthropoda</taxon>
        <taxon>Crustacea</taxon>
        <taxon>Multicrustacea</taxon>
        <taxon>Malacostraca</taxon>
        <taxon>Eumalacostraca</taxon>
        <taxon>Eucarida</taxon>
        <taxon>Decapoda</taxon>
        <taxon>Pleocyemata</taxon>
        <taxon>Anomura</taxon>
        <taxon>Galatheoidea</taxon>
        <taxon>Porcellanidae</taxon>
        <taxon>Petrolisthes</taxon>
    </lineage>
</organism>
<dbReference type="Pfam" id="PF12872">
    <property type="entry name" value="OST-HTH"/>
    <property type="match status" value="3"/>
</dbReference>
<dbReference type="InterPro" id="IPR035437">
    <property type="entry name" value="SNase_OB-fold_sf"/>
</dbReference>
<evidence type="ECO:0000256" key="5">
    <source>
        <dbReference type="SAM" id="MobiDB-lite"/>
    </source>
</evidence>
<keyword evidence="4" id="KW-0221">Differentiation</keyword>
<feature type="domain" description="HTH OST-type" evidence="7">
    <location>
        <begin position="1"/>
        <end position="73"/>
    </location>
</feature>
<dbReference type="CDD" id="cd08824">
    <property type="entry name" value="LOTUS"/>
    <property type="match status" value="1"/>
</dbReference>
<dbReference type="PROSITE" id="PS50304">
    <property type="entry name" value="TUDOR"/>
    <property type="match status" value="1"/>
</dbReference>
<keyword evidence="9" id="KW-1185">Reference proteome</keyword>
<feature type="domain" description="Tudor" evidence="6">
    <location>
        <begin position="353"/>
        <end position="413"/>
    </location>
</feature>
<keyword evidence="4" id="KW-0744">Spermatogenesis</keyword>
<evidence type="ECO:0000256" key="1">
    <source>
        <dbReference type="ARBA" id="ARBA00004496"/>
    </source>
</evidence>
<reference evidence="8" key="1">
    <citation type="submission" date="2023-11" db="EMBL/GenBank/DDBJ databases">
        <title>Genome assemblies of two species of porcelain crab, Petrolisthes cinctipes and Petrolisthes manimaculis (Anomura: Porcellanidae).</title>
        <authorList>
            <person name="Angst P."/>
        </authorList>
    </citation>
    <scope>NUCLEOTIDE SEQUENCE</scope>
    <source>
        <strain evidence="8">PB745_02</strain>
        <tissue evidence="8">Gill</tissue>
    </source>
</reference>
<evidence type="ECO:0000256" key="2">
    <source>
        <dbReference type="ARBA" id="ARBA00022490"/>
    </source>
</evidence>
<dbReference type="EMBL" id="JAWZYT010006797">
    <property type="protein sequence ID" value="KAK4287522.1"/>
    <property type="molecule type" value="Genomic_DNA"/>
</dbReference>
<feature type="compositionally biased region" description="Polar residues" evidence="5">
    <location>
        <begin position="539"/>
        <end position="550"/>
    </location>
</feature>
<feature type="domain" description="HTH OST-type" evidence="7">
    <location>
        <begin position="188"/>
        <end position="265"/>
    </location>
</feature>
<dbReference type="PANTHER" id="PTHR22948">
    <property type="entry name" value="TUDOR DOMAIN CONTAINING PROTEIN"/>
    <property type="match status" value="1"/>
</dbReference>
<dbReference type="GO" id="GO:0005737">
    <property type="term" value="C:cytoplasm"/>
    <property type="evidence" value="ECO:0007669"/>
    <property type="project" value="UniProtKB-SubCell"/>
</dbReference>
<keyword evidence="3" id="KW-0677">Repeat</keyword>
<evidence type="ECO:0000256" key="3">
    <source>
        <dbReference type="ARBA" id="ARBA00022737"/>
    </source>
</evidence>
<dbReference type="InterPro" id="IPR050621">
    <property type="entry name" value="Tudor_domain_containing"/>
</dbReference>
<dbReference type="PANTHER" id="PTHR22948:SF76">
    <property type="entry name" value="FI20010P1-RELATED"/>
    <property type="match status" value="1"/>
</dbReference>
<gene>
    <name evidence="8" type="ORF">Pmani_039409</name>
</gene>
<dbReference type="GO" id="GO:0030154">
    <property type="term" value="P:cell differentiation"/>
    <property type="evidence" value="ECO:0007669"/>
    <property type="project" value="UniProtKB-ARBA"/>
</dbReference>
<comment type="caution">
    <text evidence="8">The sequence shown here is derived from an EMBL/GenBank/DDBJ whole genome shotgun (WGS) entry which is preliminary data.</text>
</comment>
<evidence type="ECO:0000259" key="7">
    <source>
        <dbReference type="PROSITE" id="PS51644"/>
    </source>
</evidence>